<name>A0A4Y1QSU5_PRUDU</name>
<reference evidence="1" key="1">
    <citation type="journal article" date="2019" name="Science">
        <title>Mutation of a bHLH transcription factor allowed almond domestication.</title>
        <authorList>
            <person name="Sanchez-Perez R."/>
            <person name="Pavan S."/>
            <person name="Mazzeo R."/>
            <person name="Moldovan C."/>
            <person name="Aiese Cigliano R."/>
            <person name="Del Cueto J."/>
            <person name="Ricciardi F."/>
            <person name="Lotti C."/>
            <person name="Ricciardi L."/>
            <person name="Dicenta F."/>
            <person name="Lopez-Marques R.L."/>
            <person name="Lindberg Moller B."/>
        </authorList>
    </citation>
    <scope>NUCLEOTIDE SEQUENCE</scope>
</reference>
<evidence type="ECO:0000313" key="1">
    <source>
        <dbReference type="EMBL" id="BBG94944.1"/>
    </source>
</evidence>
<dbReference type="AlphaFoldDB" id="A0A4Y1QSU5"/>
<proteinExistence type="predicted"/>
<accession>A0A4Y1QSU5</accession>
<dbReference type="EMBL" id="AP019297">
    <property type="protein sequence ID" value="BBG94944.1"/>
    <property type="molecule type" value="Genomic_DNA"/>
</dbReference>
<gene>
    <name evidence="1" type="ORF">Prudu_003349</name>
</gene>
<protein>
    <submittedName>
        <fullName evidence="1">Uncharacterized protein</fullName>
    </submittedName>
</protein>
<organism evidence="1">
    <name type="scientific">Prunus dulcis</name>
    <name type="common">Almond</name>
    <name type="synonym">Amygdalus dulcis</name>
    <dbReference type="NCBI Taxonomy" id="3755"/>
    <lineage>
        <taxon>Eukaryota</taxon>
        <taxon>Viridiplantae</taxon>
        <taxon>Streptophyta</taxon>
        <taxon>Embryophyta</taxon>
        <taxon>Tracheophyta</taxon>
        <taxon>Spermatophyta</taxon>
        <taxon>Magnoliopsida</taxon>
        <taxon>eudicotyledons</taxon>
        <taxon>Gunneridae</taxon>
        <taxon>Pentapetalae</taxon>
        <taxon>rosids</taxon>
        <taxon>fabids</taxon>
        <taxon>Rosales</taxon>
        <taxon>Rosaceae</taxon>
        <taxon>Amygdaloideae</taxon>
        <taxon>Amygdaleae</taxon>
        <taxon>Prunus</taxon>
    </lineage>
</organism>
<sequence length="74" mass="8585">MNYIGPDIVFELNSITSFWDDVRYADSGNLYGRLLDKCRSRLTHRSSVHYDIQTDDQQYGFKIFYQASGGACHQ</sequence>